<evidence type="ECO:0000313" key="3">
    <source>
        <dbReference type="Proteomes" id="UP000030002"/>
    </source>
</evidence>
<dbReference type="OrthoDB" id="9784339at2"/>
<dbReference type="eggNOG" id="COG0394">
    <property type="taxonomic scope" value="Bacteria"/>
</dbReference>
<keyword evidence="3" id="KW-1185">Reference proteome</keyword>
<dbReference type="EMBL" id="AVPJ01000001">
    <property type="protein sequence ID" value="KGN34703.1"/>
    <property type="molecule type" value="Genomic_DNA"/>
</dbReference>
<evidence type="ECO:0000313" key="2">
    <source>
        <dbReference type="EMBL" id="KGN34703.1"/>
    </source>
</evidence>
<dbReference type="Proteomes" id="UP000030002">
    <property type="component" value="Unassembled WGS sequence"/>
</dbReference>
<dbReference type="GO" id="GO:0004725">
    <property type="term" value="F:protein tyrosine phosphatase activity"/>
    <property type="evidence" value="ECO:0007669"/>
    <property type="project" value="TreeGrafter"/>
</dbReference>
<reference evidence="2 3" key="1">
    <citation type="submission" date="2013-08" db="EMBL/GenBank/DDBJ databases">
        <title>The genome sequence of Knoellia sinensis.</title>
        <authorList>
            <person name="Zhu W."/>
            <person name="Wang G."/>
        </authorList>
    </citation>
    <scope>NUCLEOTIDE SEQUENCE [LARGE SCALE GENOMIC DNA]</scope>
    <source>
        <strain evidence="2 3">KCTC 19936</strain>
    </source>
</reference>
<dbReference type="InterPro" id="IPR023485">
    <property type="entry name" value="Ptyr_pPase"/>
</dbReference>
<accession>A0A0A0JBZ8</accession>
<dbReference type="Gene3D" id="3.40.50.2300">
    <property type="match status" value="1"/>
</dbReference>
<dbReference type="PANTHER" id="PTHR11717">
    <property type="entry name" value="LOW MOLECULAR WEIGHT PROTEIN TYROSINE PHOSPHATASE"/>
    <property type="match status" value="1"/>
</dbReference>
<name>A0A0A0JBZ8_9MICO</name>
<organism evidence="2 3">
    <name type="scientific">Knoellia sinensis KCTC 19936</name>
    <dbReference type="NCBI Taxonomy" id="1385520"/>
    <lineage>
        <taxon>Bacteria</taxon>
        <taxon>Bacillati</taxon>
        <taxon>Actinomycetota</taxon>
        <taxon>Actinomycetes</taxon>
        <taxon>Micrococcales</taxon>
        <taxon>Intrasporangiaceae</taxon>
        <taxon>Knoellia</taxon>
    </lineage>
</organism>
<dbReference type="Pfam" id="PF01451">
    <property type="entry name" value="LMWPc"/>
    <property type="match status" value="1"/>
</dbReference>
<dbReference type="STRING" id="1385520.N802_01055"/>
<sequence>MEAPLRVLFVCTANISRSPYAERRAAQLAENSGLQVASAGIPGYPGRGMDPEMGHQLRERGGEPNGHVSRSVTNSVLTETDLVITHEYVHRLRITSSFPEHAIKVFGLHQLADSIAALEAPERGLALLDQVYSQAVSDGMQRDVADPYKRGRAAARACALEIDEALAVIVPVLAGIPAVLSD</sequence>
<comment type="caution">
    <text evidence="2">The sequence shown here is derived from an EMBL/GenBank/DDBJ whole genome shotgun (WGS) entry which is preliminary data.</text>
</comment>
<proteinExistence type="predicted"/>
<dbReference type="AlphaFoldDB" id="A0A0A0JBZ8"/>
<dbReference type="InterPro" id="IPR050438">
    <property type="entry name" value="LMW_PTPase"/>
</dbReference>
<protein>
    <submittedName>
        <fullName evidence="2">Phosphotyrosine protein phosphatase</fullName>
    </submittedName>
</protein>
<dbReference type="PANTHER" id="PTHR11717:SF31">
    <property type="entry name" value="LOW MOLECULAR WEIGHT PROTEIN-TYROSINE-PHOSPHATASE ETP-RELATED"/>
    <property type="match status" value="1"/>
</dbReference>
<dbReference type="SUPFAM" id="SSF52788">
    <property type="entry name" value="Phosphotyrosine protein phosphatases I"/>
    <property type="match status" value="1"/>
</dbReference>
<feature type="domain" description="Phosphotyrosine protein phosphatase I" evidence="1">
    <location>
        <begin position="5"/>
        <end position="172"/>
    </location>
</feature>
<evidence type="ECO:0000259" key="1">
    <source>
        <dbReference type="SMART" id="SM00226"/>
    </source>
</evidence>
<dbReference type="SMART" id="SM00226">
    <property type="entry name" value="LMWPc"/>
    <property type="match status" value="1"/>
</dbReference>
<dbReference type="InterPro" id="IPR036196">
    <property type="entry name" value="Ptyr_pPase_sf"/>
</dbReference>
<gene>
    <name evidence="2" type="ORF">N802_01055</name>
</gene>